<keyword evidence="7 14" id="KW-0479">Metal-binding</keyword>
<keyword evidence="13" id="KW-0325">Glycoprotein</keyword>
<dbReference type="SUPFAM" id="SSF48264">
    <property type="entry name" value="Cytochrome P450"/>
    <property type="match status" value="1"/>
</dbReference>
<dbReference type="InterPro" id="IPR050364">
    <property type="entry name" value="Cytochrome_P450_fung"/>
</dbReference>
<organism evidence="15 16">
    <name type="scientific">Collybia nuda</name>
    <dbReference type="NCBI Taxonomy" id="64659"/>
    <lineage>
        <taxon>Eukaryota</taxon>
        <taxon>Fungi</taxon>
        <taxon>Dikarya</taxon>
        <taxon>Basidiomycota</taxon>
        <taxon>Agaricomycotina</taxon>
        <taxon>Agaricomycetes</taxon>
        <taxon>Agaricomycetidae</taxon>
        <taxon>Agaricales</taxon>
        <taxon>Tricholomatineae</taxon>
        <taxon>Clitocybaceae</taxon>
        <taxon>Collybia</taxon>
    </lineage>
</organism>
<dbReference type="PANTHER" id="PTHR46300">
    <property type="entry name" value="P450, PUTATIVE (EUROFUNG)-RELATED-RELATED"/>
    <property type="match status" value="1"/>
</dbReference>
<evidence type="ECO:0000256" key="2">
    <source>
        <dbReference type="ARBA" id="ARBA00004167"/>
    </source>
</evidence>
<evidence type="ECO:0000256" key="6">
    <source>
        <dbReference type="ARBA" id="ARBA00022692"/>
    </source>
</evidence>
<dbReference type="Proteomes" id="UP000807353">
    <property type="component" value="Unassembled WGS sequence"/>
</dbReference>
<dbReference type="GO" id="GO:0020037">
    <property type="term" value="F:heme binding"/>
    <property type="evidence" value="ECO:0007669"/>
    <property type="project" value="InterPro"/>
</dbReference>
<dbReference type="GO" id="GO:0004497">
    <property type="term" value="F:monooxygenase activity"/>
    <property type="evidence" value="ECO:0007669"/>
    <property type="project" value="UniProtKB-KW"/>
</dbReference>
<evidence type="ECO:0000256" key="3">
    <source>
        <dbReference type="ARBA" id="ARBA00005179"/>
    </source>
</evidence>
<dbReference type="CDD" id="cd11065">
    <property type="entry name" value="CYP64-like"/>
    <property type="match status" value="1"/>
</dbReference>
<dbReference type="InterPro" id="IPR002401">
    <property type="entry name" value="Cyt_P450_E_grp-I"/>
</dbReference>
<dbReference type="PRINTS" id="PR00463">
    <property type="entry name" value="EP450I"/>
</dbReference>
<evidence type="ECO:0000256" key="8">
    <source>
        <dbReference type="ARBA" id="ARBA00022989"/>
    </source>
</evidence>
<dbReference type="InterPro" id="IPR001128">
    <property type="entry name" value="Cyt_P450"/>
</dbReference>
<evidence type="ECO:0000256" key="14">
    <source>
        <dbReference type="PIRSR" id="PIRSR602401-1"/>
    </source>
</evidence>
<evidence type="ECO:0000256" key="4">
    <source>
        <dbReference type="ARBA" id="ARBA00010617"/>
    </source>
</evidence>
<keyword evidence="5 14" id="KW-0349">Heme</keyword>
<keyword evidence="11" id="KW-0503">Monooxygenase</keyword>
<dbReference type="PRINTS" id="PR00385">
    <property type="entry name" value="P450"/>
</dbReference>
<dbReference type="EMBL" id="MU150263">
    <property type="protein sequence ID" value="KAF9463397.1"/>
    <property type="molecule type" value="Genomic_DNA"/>
</dbReference>
<keyword evidence="8" id="KW-1133">Transmembrane helix</keyword>
<evidence type="ECO:0000256" key="7">
    <source>
        <dbReference type="ARBA" id="ARBA00022723"/>
    </source>
</evidence>
<evidence type="ECO:0000256" key="12">
    <source>
        <dbReference type="ARBA" id="ARBA00023136"/>
    </source>
</evidence>
<comment type="caution">
    <text evidence="15">The sequence shown here is derived from an EMBL/GenBank/DDBJ whole genome shotgun (WGS) entry which is preliminary data.</text>
</comment>
<sequence>MSDLGALDLKSLLKLLVVALVAKYIHRVYYRSKYWPPGPRGLPILGNIFQLESLPWYIFTEWKAQYGPVVSLNLAGQPMIILNTHKAASDLLNHRSSKWRRMRRAVHEGLNVQAAEKYRPLQEIEASRLVNNLLRDPDNWDDHFGGKIYSVIMSVRSNNHHHRSAASTVLCSVYGWNPIEPRDDPVVQRINDILHRMARAALPGAYLVEFFPTMIYLPKWMAKWKREGLEWFAKDTKMFGDFLSDVEERASTGNCKPCLASSILENQNKLKLGDKEAAWVAGMMFAGGSGTTASSMSVFILAMVLYPDVMRKAQAEIDEVVGRDRLPNFGDYNKLPYIHAMVKEVLRWRPVVPCAAENDWYEGYYIPKGALVISNIWAMNRDPDLYPDYDEFRPDRFLDVSGKVNKKFSDAVSMGHVTYGFGRRICAGMNLANQSLFINIARILWALNIDQATDAHGNKIVPSRDDCVDEGLVVKPTPFACKITVRSSDVVMVLEHSNRDDAIWGGA</sequence>
<reference evidence="15" key="1">
    <citation type="submission" date="2020-11" db="EMBL/GenBank/DDBJ databases">
        <authorList>
            <consortium name="DOE Joint Genome Institute"/>
            <person name="Ahrendt S."/>
            <person name="Riley R."/>
            <person name="Andreopoulos W."/>
            <person name="Labutti K."/>
            <person name="Pangilinan J."/>
            <person name="Ruiz-Duenas F.J."/>
            <person name="Barrasa J.M."/>
            <person name="Sanchez-Garcia M."/>
            <person name="Camarero S."/>
            <person name="Miyauchi S."/>
            <person name="Serrano A."/>
            <person name="Linde D."/>
            <person name="Babiker R."/>
            <person name="Drula E."/>
            <person name="Ayuso-Fernandez I."/>
            <person name="Pacheco R."/>
            <person name="Padilla G."/>
            <person name="Ferreira P."/>
            <person name="Barriuso J."/>
            <person name="Kellner H."/>
            <person name="Castanera R."/>
            <person name="Alfaro M."/>
            <person name="Ramirez L."/>
            <person name="Pisabarro A.G."/>
            <person name="Kuo A."/>
            <person name="Tritt A."/>
            <person name="Lipzen A."/>
            <person name="He G."/>
            <person name="Yan M."/>
            <person name="Ng V."/>
            <person name="Cullen D."/>
            <person name="Martin F."/>
            <person name="Rosso M.-N."/>
            <person name="Henrissat B."/>
            <person name="Hibbett D."/>
            <person name="Martinez A.T."/>
            <person name="Grigoriev I.V."/>
        </authorList>
    </citation>
    <scope>NUCLEOTIDE SEQUENCE</scope>
    <source>
        <strain evidence="15">CBS 247.69</strain>
    </source>
</reference>
<dbReference type="GO" id="GO:0005506">
    <property type="term" value="F:iron ion binding"/>
    <property type="evidence" value="ECO:0007669"/>
    <property type="project" value="InterPro"/>
</dbReference>
<comment type="subcellular location">
    <subcellularLocation>
        <location evidence="2">Membrane</location>
        <topology evidence="2">Single-pass membrane protein</topology>
    </subcellularLocation>
</comment>
<dbReference type="OrthoDB" id="2789670at2759"/>
<dbReference type="GO" id="GO:0016705">
    <property type="term" value="F:oxidoreductase activity, acting on paired donors, with incorporation or reduction of molecular oxygen"/>
    <property type="evidence" value="ECO:0007669"/>
    <property type="project" value="InterPro"/>
</dbReference>
<dbReference type="Gene3D" id="1.10.630.10">
    <property type="entry name" value="Cytochrome P450"/>
    <property type="match status" value="1"/>
</dbReference>
<keyword evidence="10 14" id="KW-0408">Iron</keyword>
<evidence type="ECO:0000313" key="15">
    <source>
        <dbReference type="EMBL" id="KAF9463397.1"/>
    </source>
</evidence>
<comment type="similarity">
    <text evidence="4">Belongs to the cytochrome P450 family.</text>
</comment>
<keyword evidence="9" id="KW-0560">Oxidoreductase</keyword>
<evidence type="ECO:0000256" key="13">
    <source>
        <dbReference type="ARBA" id="ARBA00023180"/>
    </source>
</evidence>
<dbReference type="Pfam" id="PF00067">
    <property type="entry name" value="p450"/>
    <property type="match status" value="1"/>
</dbReference>
<gene>
    <name evidence="15" type="ORF">BDZ94DRAFT_1321917</name>
</gene>
<name>A0A9P5Y4I9_9AGAR</name>
<accession>A0A9P5Y4I9</accession>
<evidence type="ECO:0000256" key="11">
    <source>
        <dbReference type="ARBA" id="ARBA00023033"/>
    </source>
</evidence>
<dbReference type="GO" id="GO:0016020">
    <property type="term" value="C:membrane"/>
    <property type="evidence" value="ECO:0007669"/>
    <property type="project" value="UniProtKB-SubCell"/>
</dbReference>
<keyword evidence="12" id="KW-0472">Membrane</keyword>
<evidence type="ECO:0000256" key="5">
    <source>
        <dbReference type="ARBA" id="ARBA00022617"/>
    </source>
</evidence>
<comment type="pathway">
    <text evidence="3">Secondary metabolite biosynthesis.</text>
</comment>
<evidence type="ECO:0000313" key="16">
    <source>
        <dbReference type="Proteomes" id="UP000807353"/>
    </source>
</evidence>
<keyword evidence="16" id="KW-1185">Reference proteome</keyword>
<protein>
    <submittedName>
        <fullName evidence="15">Cytochrome P450</fullName>
    </submittedName>
</protein>
<keyword evidence="6" id="KW-0812">Transmembrane</keyword>
<evidence type="ECO:0000256" key="10">
    <source>
        <dbReference type="ARBA" id="ARBA00023004"/>
    </source>
</evidence>
<dbReference type="PANTHER" id="PTHR46300:SF2">
    <property type="entry name" value="CYTOCHROME P450 MONOOXYGENASE ALNH-RELATED"/>
    <property type="match status" value="1"/>
</dbReference>
<evidence type="ECO:0000256" key="9">
    <source>
        <dbReference type="ARBA" id="ARBA00023002"/>
    </source>
</evidence>
<comment type="cofactor">
    <cofactor evidence="1 14">
        <name>heme</name>
        <dbReference type="ChEBI" id="CHEBI:30413"/>
    </cofactor>
</comment>
<dbReference type="AlphaFoldDB" id="A0A9P5Y4I9"/>
<proteinExistence type="inferred from homology"/>
<evidence type="ECO:0000256" key="1">
    <source>
        <dbReference type="ARBA" id="ARBA00001971"/>
    </source>
</evidence>
<feature type="binding site" description="axial binding residue" evidence="14">
    <location>
        <position position="426"/>
    </location>
    <ligand>
        <name>heme</name>
        <dbReference type="ChEBI" id="CHEBI:30413"/>
    </ligand>
    <ligandPart>
        <name>Fe</name>
        <dbReference type="ChEBI" id="CHEBI:18248"/>
    </ligandPart>
</feature>
<dbReference type="InterPro" id="IPR036396">
    <property type="entry name" value="Cyt_P450_sf"/>
</dbReference>